<dbReference type="GO" id="GO:0035438">
    <property type="term" value="F:cyclic-di-GMP binding"/>
    <property type="evidence" value="ECO:0007669"/>
    <property type="project" value="InterPro"/>
</dbReference>
<dbReference type="InterPro" id="IPR009875">
    <property type="entry name" value="PilZ_domain"/>
</dbReference>
<organism evidence="2 3">
    <name type="scientific">Zhongshania aliphaticivorans</name>
    <dbReference type="NCBI Taxonomy" id="1470434"/>
    <lineage>
        <taxon>Bacteria</taxon>
        <taxon>Pseudomonadati</taxon>
        <taxon>Pseudomonadota</taxon>
        <taxon>Gammaproteobacteria</taxon>
        <taxon>Cellvibrionales</taxon>
        <taxon>Spongiibacteraceae</taxon>
        <taxon>Zhongshania</taxon>
    </lineage>
</organism>
<gene>
    <name evidence="2" type="ORF">AZF00_09490</name>
</gene>
<protein>
    <submittedName>
        <fullName evidence="2">Pilus assembly protein PilZ</fullName>
    </submittedName>
</protein>
<evidence type="ECO:0000313" key="3">
    <source>
        <dbReference type="Proteomes" id="UP000074119"/>
    </source>
</evidence>
<accession>A0A127M5M8</accession>
<proteinExistence type="predicted"/>
<dbReference type="EMBL" id="CP014544">
    <property type="protein sequence ID" value="AMO68519.1"/>
    <property type="molecule type" value="Genomic_DNA"/>
</dbReference>
<evidence type="ECO:0000313" key="2">
    <source>
        <dbReference type="EMBL" id="AMO68519.1"/>
    </source>
</evidence>
<dbReference type="AlphaFoldDB" id="A0A127M5M8"/>
<dbReference type="Proteomes" id="UP000074119">
    <property type="component" value="Chromosome"/>
</dbReference>
<evidence type="ECO:0000259" key="1">
    <source>
        <dbReference type="Pfam" id="PF07238"/>
    </source>
</evidence>
<name>A0A127M5M8_9GAMM</name>
<dbReference type="Gene3D" id="2.40.10.220">
    <property type="entry name" value="predicted glycosyltransferase like domains"/>
    <property type="match status" value="1"/>
</dbReference>
<dbReference type="STRING" id="1470434.AZF00_09490"/>
<reference evidence="2 3" key="1">
    <citation type="submission" date="2015-12" db="EMBL/GenBank/DDBJ databases">
        <authorList>
            <person name="Shamseldin A."/>
            <person name="Moawad H."/>
            <person name="Abd El-Rahim W.M."/>
            <person name="Sadowsky M.J."/>
        </authorList>
    </citation>
    <scope>NUCLEOTIDE SEQUENCE [LARGE SCALE GENOMIC DNA]</scope>
    <source>
        <strain evidence="2 3">SM2</strain>
    </source>
</reference>
<sequence>MSGAQGARNGILSLTIRDKAVLYAAYMPFIRDGGLFVPTTKPYKVGDEVFMLLTLMDEPEKLPIAGKVVWITPRGAQSNRAAGVGVQFVGGDGIANKKIESYLAGIIESDKPTHTM</sequence>
<dbReference type="Pfam" id="PF07238">
    <property type="entry name" value="PilZ"/>
    <property type="match status" value="1"/>
</dbReference>
<dbReference type="RefSeq" id="WP_008250068.1">
    <property type="nucleotide sequence ID" value="NZ_CP014544.1"/>
</dbReference>
<dbReference type="KEGG" id="zal:AZF00_09490"/>
<feature type="domain" description="PilZ" evidence="1">
    <location>
        <begin position="13"/>
        <end position="104"/>
    </location>
</feature>